<keyword evidence="1" id="KW-0472">Membrane</keyword>
<evidence type="ECO:0000256" key="1">
    <source>
        <dbReference type="SAM" id="Phobius"/>
    </source>
</evidence>
<organism evidence="2 3">
    <name type="scientific">Vibrio variabilis</name>
    <dbReference type="NCBI Taxonomy" id="990271"/>
    <lineage>
        <taxon>Bacteria</taxon>
        <taxon>Pseudomonadati</taxon>
        <taxon>Pseudomonadota</taxon>
        <taxon>Gammaproteobacteria</taxon>
        <taxon>Vibrionales</taxon>
        <taxon>Vibrionaceae</taxon>
        <taxon>Vibrio</taxon>
    </lineage>
</organism>
<keyword evidence="3" id="KW-1185">Reference proteome</keyword>
<evidence type="ECO:0000313" key="2">
    <source>
        <dbReference type="EMBL" id="GAL27923.1"/>
    </source>
</evidence>
<keyword evidence="1" id="KW-1133">Transmembrane helix</keyword>
<evidence type="ECO:0000313" key="3">
    <source>
        <dbReference type="Proteomes" id="UP000029223"/>
    </source>
</evidence>
<keyword evidence="1" id="KW-0812">Transmembrane</keyword>
<dbReference type="InterPro" id="IPR018692">
    <property type="entry name" value="DUF2189"/>
</dbReference>
<gene>
    <name evidence="2" type="ORF">JCM19239_7984</name>
</gene>
<name>A0ABQ0JGP4_9VIBR</name>
<dbReference type="Proteomes" id="UP000029223">
    <property type="component" value="Unassembled WGS sequence"/>
</dbReference>
<sequence>MQGAPLTEFAPFLITGSVVGAVIAAVIFSISAFSIPLMMERRVDIMTAVFTSFNAVKSNVPAMIVWALIICGGILIGFATYGIGMIVTMPILGYGTWHAYHETIKKKHHV</sequence>
<accession>A0ABQ0JGP4</accession>
<protein>
    <submittedName>
        <fullName evidence="2">Cytochrome c oxidase subunit I</fullName>
    </submittedName>
</protein>
<reference evidence="3" key="1">
    <citation type="submission" date="2014-09" db="EMBL/GenBank/DDBJ databases">
        <title>Vibrio variabilis JCM 19239. (C206) whole genome shotgun sequence.</title>
        <authorList>
            <person name="Sawabe T."/>
            <person name="Meirelles P."/>
            <person name="Nakanishi M."/>
            <person name="Sayaka M."/>
            <person name="Hattori M."/>
            <person name="Ohkuma M."/>
        </authorList>
    </citation>
    <scope>NUCLEOTIDE SEQUENCE [LARGE SCALE GENOMIC DNA]</scope>
    <source>
        <strain evidence="3">JCM 19239</strain>
    </source>
</reference>
<dbReference type="Pfam" id="PF09955">
    <property type="entry name" value="DUF2189"/>
    <property type="match status" value="1"/>
</dbReference>
<comment type="caution">
    <text evidence="2">The sequence shown here is derived from an EMBL/GenBank/DDBJ whole genome shotgun (WGS) entry which is preliminary data.</text>
</comment>
<dbReference type="EMBL" id="BBMS01000035">
    <property type="protein sequence ID" value="GAL27923.1"/>
    <property type="molecule type" value="Genomic_DNA"/>
</dbReference>
<feature type="transmembrane region" description="Helical" evidence="1">
    <location>
        <begin position="12"/>
        <end position="39"/>
    </location>
</feature>
<feature type="transmembrane region" description="Helical" evidence="1">
    <location>
        <begin position="60"/>
        <end position="87"/>
    </location>
</feature>
<proteinExistence type="predicted"/>